<name>A0A4Y2C1N8_ARAVE</name>
<reference evidence="1 2" key="1">
    <citation type="journal article" date="2019" name="Sci. Rep.">
        <title>Orb-weaving spider Araneus ventricosus genome elucidates the spidroin gene catalogue.</title>
        <authorList>
            <person name="Kono N."/>
            <person name="Nakamura H."/>
            <person name="Ohtoshi R."/>
            <person name="Moran D.A.P."/>
            <person name="Shinohara A."/>
            <person name="Yoshida Y."/>
            <person name="Fujiwara M."/>
            <person name="Mori M."/>
            <person name="Tomita M."/>
            <person name="Arakawa K."/>
        </authorList>
    </citation>
    <scope>NUCLEOTIDE SEQUENCE [LARGE SCALE GENOMIC DNA]</scope>
</reference>
<sequence length="140" mass="15975">MITHSWQFFDPSLKPIPESTFLEHLRITMEKLTPVPALGHSNLACSVHPALNECSHVFVRKDWVKPPLSPPYDEHYKVLLRQGKTFTLLISSRQATISIDSLKPAFLESKIPTTDSIPTTKELRPPVTTNSGRRFRFRIP</sequence>
<evidence type="ECO:0000313" key="1">
    <source>
        <dbReference type="EMBL" id="GBL97274.1"/>
    </source>
</evidence>
<protein>
    <submittedName>
        <fullName evidence="1">Uncharacterized protein</fullName>
    </submittedName>
</protein>
<accession>A0A4Y2C1N8</accession>
<organism evidence="1 2">
    <name type="scientific">Araneus ventricosus</name>
    <name type="common">Orbweaver spider</name>
    <name type="synonym">Epeira ventricosa</name>
    <dbReference type="NCBI Taxonomy" id="182803"/>
    <lineage>
        <taxon>Eukaryota</taxon>
        <taxon>Metazoa</taxon>
        <taxon>Ecdysozoa</taxon>
        <taxon>Arthropoda</taxon>
        <taxon>Chelicerata</taxon>
        <taxon>Arachnida</taxon>
        <taxon>Araneae</taxon>
        <taxon>Araneomorphae</taxon>
        <taxon>Entelegynae</taxon>
        <taxon>Araneoidea</taxon>
        <taxon>Araneidae</taxon>
        <taxon>Araneus</taxon>
    </lineage>
</organism>
<dbReference type="Proteomes" id="UP000499080">
    <property type="component" value="Unassembled WGS sequence"/>
</dbReference>
<dbReference type="PANTHER" id="PTHR38681">
    <property type="entry name" value="RETROVIRUS-RELATED POL POLYPROTEIN FROM TRANSPOSON 412-LIKE PROTEIN-RELATED"/>
    <property type="match status" value="1"/>
</dbReference>
<keyword evidence="2" id="KW-1185">Reference proteome</keyword>
<dbReference type="OrthoDB" id="6415321at2759"/>
<proteinExistence type="predicted"/>
<dbReference type="PANTHER" id="PTHR38681:SF1">
    <property type="entry name" value="RETROVIRUS-RELATED POL POLYPROTEIN FROM TRANSPOSON 412-LIKE PROTEIN"/>
    <property type="match status" value="1"/>
</dbReference>
<dbReference type="AlphaFoldDB" id="A0A4Y2C1N8"/>
<evidence type="ECO:0000313" key="2">
    <source>
        <dbReference type="Proteomes" id="UP000499080"/>
    </source>
</evidence>
<dbReference type="EMBL" id="BGPR01000128">
    <property type="protein sequence ID" value="GBL97274.1"/>
    <property type="molecule type" value="Genomic_DNA"/>
</dbReference>
<comment type="caution">
    <text evidence="1">The sequence shown here is derived from an EMBL/GenBank/DDBJ whole genome shotgun (WGS) entry which is preliminary data.</text>
</comment>
<gene>
    <name evidence="1" type="ORF">AVEN_84972_1</name>
</gene>